<dbReference type="GO" id="GO:0007165">
    <property type="term" value="P:signal transduction"/>
    <property type="evidence" value="ECO:0007669"/>
    <property type="project" value="InterPro"/>
</dbReference>
<proteinExistence type="predicted"/>
<dbReference type="SMART" id="SM00255">
    <property type="entry name" value="TIR"/>
    <property type="match status" value="1"/>
</dbReference>
<evidence type="ECO:0000256" key="4">
    <source>
        <dbReference type="ARBA" id="ARBA00023027"/>
    </source>
</evidence>
<keyword evidence="4" id="KW-0520">NAD</keyword>
<dbReference type="SUPFAM" id="SSF52200">
    <property type="entry name" value="Toll/Interleukin receptor TIR domain"/>
    <property type="match status" value="1"/>
</dbReference>
<dbReference type="PRINTS" id="PR00364">
    <property type="entry name" value="DISEASERSIST"/>
</dbReference>
<dbReference type="PROSITE" id="PS50104">
    <property type="entry name" value="TIR"/>
    <property type="match status" value="1"/>
</dbReference>
<evidence type="ECO:0000256" key="5">
    <source>
        <dbReference type="SAM" id="MobiDB-lite"/>
    </source>
</evidence>
<dbReference type="FunFam" id="3.40.50.10140:FF:000007">
    <property type="entry name" value="Disease resistance protein (TIR-NBS-LRR class)"/>
    <property type="match status" value="1"/>
</dbReference>
<dbReference type="InterPro" id="IPR027417">
    <property type="entry name" value="P-loop_NTPase"/>
</dbReference>
<reference evidence="7" key="1">
    <citation type="journal article" date="2016" name="Nat. Genet.">
        <title>A high-quality carrot genome assembly provides new insights into carotenoid accumulation and asterid genome evolution.</title>
        <authorList>
            <person name="Iorizzo M."/>
            <person name="Ellison S."/>
            <person name="Senalik D."/>
            <person name="Zeng P."/>
            <person name="Satapoomin P."/>
            <person name="Huang J."/>
            <person name="Bowman M."/>
            <person name="Iovene M."/>
            <person name="Sanseverino W."/>
            <person name="Cavagnaro P."/>
            <person name="Yildiz M."/>
            <person name="Macko-Podgorni A."/>
            <person name="Moranska E."/>
            <person name="Grzebelus E."/>
            <person name="Grzebelus D."/>
            <person name="Ashrafi H."/>
            <person name="Zheng Z."/>
            <person name="Cheng S."/>
            <person name="Spooner D."/>
            <person name="Van Deynze A."/>
            <person name="Simon P."/>
        </authorList>
    </citation>
    <scope>NUCLEOTIDE SEQUENCE</scope>
    <source>
        <tissue evidence="7">Leaf</tissue>
    </source>
</reference>
<dbReference type="PANTHER" id="PTHR11017:SF570">
    <property type="entry name" value="DISEASE RESISTANCE PROTEIN (TIR-NBS CLASS)-RELATED"/>
    <property type="match status" value="1"/>
</dbReference>
<dbReference type="InterPro" id="IPR058192">
    <property type="entry name" value="WHD_ROQ1-like"/>
</dbReference>
<dbReference type="GO" id="GO:0006952">
    <property type="term" value="P:defense response"/>
    <property type="evidence" value="ECO:0007669"/>
    <property type="project" value="UniProtKB-KW"/>
</dbReference>
<name>A0AAF0WLN5_DAUCS</name>
<keyword evidence="1" id="KW-0433">Leucine-rich repeat</keyword>
<feature type="region of interest" description="Disordered" evidence="5">
    <location>
        <begin position="1"/>
        <end position="26"/>
    </location>
</feature>
<dbReference type="Pfam" id="PF01582">
    <property type="entry name" value="TIR"/>
    <property type="match status" value="1"/>
</dbReference>
<dbReference type="GO" id="GO:0043531">
    <property type="term" value="F:ADP binding"/>
    <property type="evidence" value="ECO:0007669"/>
    <property type="project" value="InterPro"/>
</dbReference>
<dbReference type="Pfam" id="PF00931">
    <property type="entry name" value="NB-ARC"/>
    <property type="match status" value="1"/>
</dbReference>
<reference evidence="7" key="2">
    <citation type="submission" date="2022-03" db="EMBL/GenBank/DDBJ databases">
        <title>Draft title - Genomic analysis of global carrot germplasm unveils the trajectory of domestication and the origin of high carotenoid orange carrot.</title>
        <authorList>
            <person name="Iorizzo M."/>
            <person name="Ellison S."/>
            <person name="Senalik D."/>
            <person name="Macko-Podgorni A."/>
            <person name="Grzebelus D."/>
            <person name="Bostan H."/>
            <person name="Rolling W."/>
            <person name="Curaba J."/>
            <person name="Simon P."/>
        </authorList>
    </citation>
    <scope>NUCLEOTIDE SEQUENCE</scope>
    <source>
        <tissue evidence="7">Leaf</tissue>
    </source>
</reference>
<accession>A0AAF0WLN5</accession>
<evidence type="ECO:0000313" key="7">
    <source>
        <dbReference type="EMBL" id="WOG90723.1"/>
    </source>
</evidence>
<dbReference type="Proteomes" id="UP000077755">
    <property type="component" value="Chromosome 3"/>
</dbReference>
<dbReference type="InterPro" id="IPR035897">
    <property type="entry name" value="Toll_tir_struct_dom_sf"/>
</dbReference>
<evidence type="ECO:0000259" key="6">
    <source>
        <dbReference type="PROSITE" id="PS50104"/>
    </source>
</evidence>
<dbReference type="InterPro" id="IPR002182">
    <property type="entry name" value="NB-ARC"/>
</dbReference>
<feature type="domain" description="TIR" evidence="6">
    <location>
        <begin position="29"/>
        <end position="195"/>
    </location>
</feature>
<evidence type="ECO:0000256" key="2">
    <source>
        <dbReference type="ARBA" id="ARBA00022737"/>
    </source>
</evidence>
<keyword evidence="2" id="KW-0677">Repeat</keyword>
<keyword evidence="3" id="KW-0611">Plant defense</keyword>
<evidence type="ECO:0000256" key="3">
    <source>
        <dbReference type="ARBA" id="ARBA00022821"/>
    </source>
</evidence>
<organism evidence="7 8">
    <name type="scientific">Daucus carota subsp. sativus</name>
    <name type="common">Carrot</name>
    <dbReference type="NCBI Taxonomy" id="79200"/>
    <lineage>
        <taxon>Eukaryota</taxon>
        <taxon>Viridiplantae</taxon>
        <taxon>Streptophyta</taxon>
        <taxon>Embryophyta</taxon>
        <taxon>Tracheophyta</taxon>
        <taxon>Spermatophyta</taxon>
        <taxon>Magnoliopsida</taxon>
        <taxon>eudicotyledons</taxon>
        <taxon>Gunneridae</taxon>
        <taxon>Pentapetalae</taxon>
        <taxon>asterids</taxon>
        <taxon>campanulids</taxon>
        <taxon>Apiales</taxon>
        <taxon>Apiaceae</taxon>
        <taxon>Apioideae</taxon>
        <taxon>Scandiceae</taxon>
        <taxon>Daucinae</taxon>
        <taxon>Daucus</taxon>
        <taxon>Daucus sect. Daucus</taxon>
    </lineage>
</organism>
<dbReference type="InterPro" id="IPR000157">
    <property type="entry name" value="TIR_dom"/>
</dbReference>
<dbReference type="SUPFAM" id="SSF46785">
    <property type="entry name" value="Winged helix' DNA-binding domain"/>
    <property type="match status" value="1"/>
</dbReference>
<dbReference type="InterPro" id="IPR036390">
    <property type="entry name" value="WH_DNA-bd_sf"/>
</dbReference>
<dbReference type="SUPFAM" id="SSF52540">
    <property type="entry name" value="P-loop containing nucleoside triphosphate hydrolases"/>
    <property type="match status" value="1"/>
</dbReference>
<evidence type="ECO:0000313" key="8">
    <source>
        <dbReference type="Proteomes" id="UP000077755"/>
    </source>
</evidence>
<keyword evidence="8" id="KW-1185">Reference proteome</keyword>
<evidence type="ECO:0000256" key="1">
    <source>
        <dbReference type="ARBA" id="ARBA00022614"/>
    </source>
</evidence>
<dbReference type="AlphaFoldDB" id="A0AAF0WLN5"/>
<feature type="compositionally biased region" description="Low complexity" evidence="5">
    <location>
        <begin position="13"/>
        <end position="24"/>
    </location>
</feature>
<dbReference type="EMBL" id="CP093345">
    <property type="protein sequence ID" value="WOG90723.1"/>
    <property type="molecule type" value="Genomic_DNA"/>
</dbReference>
<dbReference type="Pfam" id="PF23282">
    <property type="entry name" value="WHD_ROQ1"/>
    <property type="match status" value="1"/>
</dbReference>
<dbReference type="Gene3D" id="3.40.50.10140">
    <property type="entry name" value="Toll/interleukin-1 receptor homology (TIR) domain"/>
    <property type="match status" value="1"/>
</dbReference>
<dbReference type="Gene3D" id="3.40.50.300">
    <property type="entry name" value="P-loop containing nucleotide triphosphate hydrolases"/>
    <property type="match status" value="1"/>
</dbReference>
<gene>
    <name evidence="7" type="ORF">DCAR_0309967</name>
</gene>
<sequence>MASTSNPEITAASPSSPSSSSSSSPSPPIAWDVFLSFYGDDTRKTFTSHLYSALDQAGILTFRDDPALEKGQEISPGLCNAITDSKMFVVVISENYARSPWCLNELVEILSCKKTENQVVPVFYYVDPSDVRHQKGSFGDALDYHKKRYSPDIIDKWKSALYQTAELSGYHLKKHANENESETIKSIVENVARQVSTKVLRLGGDLYGIDSAVEEIYQKLRTESKDVRAIGICGMGGIGKTTIAKAFYNKYHSIFDCCCFVENVKQYSQGGDFLIPLLEQLLIVLLGRKNYKVLDADSGIRQLKQILHFKKALIILDDLNQSICSEFLGRHCNLFSAGSRIIVTTRDVSILDQLKIYISDVDIYMVNKLGQTHSLELFSYHAFGKPQPPASLREHSISFVAYAGGLPLALKVLGSSLCGRTQDELFWKAKLEKVRKIPENGILEILQLSYNELNDESVKSIFLDIAFFFVGKYKYEAVDIFESCEYYPEVGIRILLERCLLTIDNQRLRMHDLIQEMGRDIAKKTRLFLRANAWEDLQNHEVIKTYINLVCTNFILARVGQIFDILIKGH</sequence>
<dbReference type="InterPro" id="IPR044974">
    <property type="entry name" value="Disease_R_plants"/>
</dbReference>
<protein>
    <recommendedName>
        <fullName evidence="6">TIR domain-containing protein</fullName>
    </recommendedName>
</protein>
<dbReference type="InterPro" id="IPR042197">
    <property type="entry name" value="Apaf_helical"/>
</dbReference>
<dbReference type="Gene3D" id="1.10.8.430">
    <property type="entry name" value="Helical domain of apoptotic protease-activating factors"/>
    <property type="match status" value="1"/>
</dbReference>
<dbReference type="PANTHER" id="PTHR11017">
    <property type="entry name" value="LEUCINE-RICH REPEAT-CONTAINING PROTEIN"/>
    <property type="match status" value="1"/>
</dbReference>